<dbReference type="Gene3D" id="3.40.630.30">
    <property type="match status" value="1"/>
</dbReference>
<dbReference type="RefSeq" id="WP_083627488.1">
    <property type="nucleotide sequence ID" value="NZ_FPAM01000023.1"/>
</dbReference>
<protein>
    <recommendedName>
        <fullName evidence="1">N-acetyltransferase domain-containing protein</fullName>
    </recommendedName>
</protein>
<evidence type="ECO:0000313" key="3">
    <source>
        <dbReference type="Proteomes" id="UP000186720"/>
    </source>
</evidence>
<dbReference type="Proteomes" id="UP000186720">
    <property type="component" value="Unassembled WGS sequence"/>
</dbReference>
<dbReference type="SUPFAM" id="SSF55729">
    <property type="entry name" value="Acyl-CoA N-acyltransferases (Nat)"/>
    <property type="match status" value="1"/>
</dbReference>
<organism evidence="2 3">
    <name type="scientific">Mucilaginibacter polytrichastri</name>
    <dbReference type="NCBI Taxonomy" id="1302689"/>
    <lineage>
        <taxon>Bacteria</taxon>
        <taxon>Pseudomonadati</taxon>
        <taxon>Bacteroidota</taxon>
        <taxon>Sphingobacteriia</taxon>
        <taxon>Sphingobacteriales</taxon>
        <taxon>Sphingobacteriaceae</taxon>
        <taxon>Mucilaginibacter</taxon>
    </lineage>
</organism>
<sequence>MRLQGSKFSLRTWQKADAPSLQKHADNINVSGFLLDRFPNPYTLVDAAAFINTRLGQQPTVNFAIDIEGEVIGGIGLEFRQDVYRKTPLLGYWLSEQYWGQGIMPEAVKLITNYAFEQLEVICIVAYALSKNPKSMRVLERPDMSSRESSGNLLLKIMRC</sequence>
<dbReference type="InterPro" id="IPR016181">
    <property type="entry name" value="Acyl_CoA_acyltransferase"/>
</dbReference>
<accession>A0A1Q6A4J8</accession>
<feature type="domain" description="N-acetyltransferase" evidence="1">
    <location>
        <begin position="8"/>
        <end position="160"/>
    </location>
</feature>
<evidence type="ECO:0000259" key="1">
    <source>
        <dbReference type="PROSITE" id="PS51186"/>
    </source>
</evidence>
<dbReference type="PROSITE" id="PS51186">
    <property type="entry name" value="GNAT"/>
    <property type="match status" value="1"/>
</dbReference>
<dbReference type="GO" id="GO:0016747">
    <property type="term" value="F:acyltransferase activity, transferring groups other than amino-acyl groups"/>
    <property type="evidence" value="ECO:0007669"/>
    <property type="project" value="InterPro"/>
</dbReference>
<proteinExistence type="predicted"/>
<keyword evidence="3" id="KW-1185">Reference proteome</keyword>
<dbReference type="PANTHER" id="PTHR43328:SF1">
    <property type="entry name" value="N-ACETYLTRANSFERASE DOMAIN-CONTAINING PROTEIN"/>
    <property type="match status" value="1"/>
</dbReference>
<dbReference type="PANTHER" id="PTHR43328">
    <property type="entry name" value="ACETYLTRANSFERASE-RELATED"/>
    <property type="match status" value="1"/>
</dbReference>
<evidence type="ECO:0000313" key="2">
    <source>
        <dbReference type="EMBL" id="OKS88941.1"/>
    </source>
</evidence>
<dbReference type="STRING" id="1302689.RG47T_4419"/>
<dbReference type="Pfam" id="PF13302">
    <property type="entry name" value="Acetyltransf_3"/>
    <property type="match status" value="1"/>
</dbReference>
<dbReference type="OrthoDB" id="9811523at2"/>
<name>A0A1Q6A4J8_9SPHI</name>
<comment type="caution">
    <text evidence="2">The sequence shown here is derived from an EMBL/GenBank/DDBJ whole genome shotgun (WGS) entry which is preliminary data.</text>
</comment>
<dbReference type="EMBL" id="MPPL01000001">
    <property type="protein sequence ID" value="OKS88941.1"/>
    <property type="molecule type" value="Genomic_DNA"/>
</dbReference>
<reference evidence="2 3" key="1">
    <citation type="submission" date="2016-11" db="EMBL/GenBank/DDBJ databases">
        <title>Whole Genome Sequencing of Mucilaginibacter polytrichastri RG4-7(T) isolated from the moss sample.</title>
        <authorList>
            <person name="Li Y."/>
        </authorList>
    </citation>
    <scope>NUCLEOTIDE SEQUENCE [LARGE SCALE GENOMIC DNA]</scope>
    <source>
        <strain evidence="2 3">RG4-7</strain>
    </source>
</reference>
<dbReference type="InterPro" id="IPR000182">
    <property type="entry name" value="GNAT_dom"/>
</dbReference>
<gene>
    <name evidence="2" type="ORF">RG47T_4419</name>
</gene>
<dbReference type="AlphaFoldDB" id="A0A1Q6A4J8"/>